<protein>
    <submittedName>
        <fullName evidence="4">ABC transporter, ATP-binding protein</fullName>
    </submittedName>
</protein>
<feature type="domain" description="ABC transporter" evidence="3">
    <location>
        <begin position="4"/>
        <end position="230"/>
    </location>
</feature>
<evidence type="ECO:0000313" key="5">
    <source>
        <dbReference type="Proteomes" id="UP000217792"/>
    </source>
</evidence>
<dbReference type="GO" id="GO:0005524">
    <property type="term" value="F:ATP binding"/>
    <property type="evidence" value="ECO:0007669"/>
    <property type="project" value="UniProtKB-KW"/>
</dbReference>
<sequence>MNSVLFKDVTKSFSNIKVLDNMNFAIPKGSLTCLLGPSGSGKTTMMKLMIGADIPTSGKIEINGKQLSHKELVNIGFMPQSDSVYLDLSGYDNLLFFGRLQGMNRVQLRNRILYLGTLLNMESSLERLVSTYSGGMKKRLSLMIALLHNPSFLILDEPTVGIDPLLRKKIWQEFRNLQSEGKTILISTHVLDEVQYCDRGILIREGKIIADDKMEKLLEISHNDIEELFLQQEDEK</sequence>
<dbReference type="RefSeq" id="WP_096363134.1">
    <property type="nucleotide sequence ID" value="NZ_AP014880.1"/>
</dbReference>
<dbReference type="SUPFAM" id="SSF52540">
    <property type="entry name" value="P-loop containing nucleoside triphosphate hydrolases"/>
    <property type="match status" value="1"/>
</dbReference>
<dbReference type="EMBL" id="AP014880">
    <property type="protein sequence ID" value="BAW17637.1"/>
    <property type="molecule type" value="Genomic_DNA"/>
</dbReference>
<dbReference type="Proteomes" id="UP000217792">
    <property type="component" value="Chromosome"/>
</dbReference>
<evidence type="ECO:0000256" key="1">
    <source>
        <dbReference type="ARBA" id="ARBA00022741"/>
    </source>
</evidence>
<keyword evidence="2 4" id="KW-0067">ATP-binding</keyword>
<dbReference type="InterPro" id="IPR003593">
    <property type="entry name" value="AAA+_ATPase"/>
</dbReference>
<dbReference type="InterPro" id="IPR027417">
    <property type="entry name" value="P-loop_NTPase"/>
</dbReference>
<proteinExistence type="predicted"/>
<dbReference type="PANTHER" id="PTHR43038:SF3">
    <property type="entry name" value="ABC TRANSPORTER G FAMILY MEMBER 20 ISOFORM X1"/>
    <property type="match status" value="1"/>
</dbReference>
<evidence type="ECO:0000313" key="4">
    <source>
        <dbReference type="EMBL" id="BAW17637.1"/>
    </source>
</evidence>
<keyword evidence="1" id="KW-0547">Nucleotide-binding</keyword>
<dbReference type="PROSITE" id="PS50893">
    <property type="entry name" value="ABC_TRANSPORTER_2"/>
    <property type="match status" value="1"/>
</dbReference>
<gene>
    <name evidence="4" type="ORF">SITYG_16580</name>
</gene>
<dbReference type="PANTHER" id="PTHR43038">
    <property type="entry name" value="ATP-BINDING CASSETTE, SUB-FAMILY H, MEMBER 1"/>
    <property type="match status" value="1"/>
</dbReference>
<dbReference type="InterPro" id="IPR003439">
    <property type="entry name" value="ABC_transporter-like_ATP-bd"/>
</dbReference>
<evidence type="ECO:0000256" key="2">
    <source>
        <dbReference type="ARBA" id="ARBA00022840"/>
    </source>
</evidence>
<name>A0AAD1CAB7_STRIT</name>
<organism evidence="4 5">
    <name type="scientific">Streptococcus intermedius</name>
    <dbReference type="NCBI Taxonomy" id="1338"/>
    <lineage>
        <taxon>Bacteria</taxon>
        <taxon>Bacillati</taxon>
        <taxon>Bacillota</taxon>
        <taxon>Bacilli</taxon>
        <taxon>Lactobacillales</taxon>
        <taxon>Streptococcaceae</taxon>
        <taxon>Streptococcus</taxon>
        <taxon>Streptococcus anginosus group</taxon>
    </lineage>
</organism>
<dbReference type="Gene3D" id="3.40.50.300">
    <property type="entry name" value="P-loop containing nucleotide triphosphate hydrolases"/>
    <property type="match status" value="1"/>
</dbReference>
<reference evidence="4 5" key="1">
    <citation type="journal article" date="2017" name="Infect. Immun.">
        <title>Characterization of the Pathogenicity of Streptococcus intermedius TYG1620 Isolated from a Human Brain Abscess Based on the Complete Genome Sequence with Transcriptome Analysis and Transposon Mutagenesis in a Murine Subcutaneous Abscess Model.</title>
        <authorList>
            <person name="Hasegawa N."/>
            <person name="Sekizuka T."/>
            <person name="Sugi Y."/>
            <person name="Kawakami N."/>
            <person name="Ogasawara Y."/>
            <person name="Kato K."/>
            <person name="Yamashita A."/>
            <person name="Takeuchi F."/>
            <person name="Kuroda M."/>
        </authorList>
    </citation>
    <scope>NUCLEOTIDE SEQUENCE [LARGE SCALE GENOMIC DNA]</scope>
    <source>
        <strain evidence="4 5">TYG1620</strain>
    </source>
</reference>
<dbReference type="GO" id="GO:0016887">
    <property type="term" value="F:ATP hydrolysis activity"/>
    <property type="evidence" value="ECO:0007669"/>
    <property type="project" value="InterPro"/>
</dbReference>
<dbReference type="AlphaFoldDB" id="A0AAD1CAB7"/>
<dbReference type="Pfam" id="PF00005">
    <property type="entry name" value="ABC_tran"/>
    <property type="match status" value="1"/>
</dbReference>
<accession>A0AAD1CAB7</accession>
<evidence type="ECO:0000259" key="3">
    <source>
        <dbReference type="PROSITE" id="PS50893"/>
    </source>
</evidence>
<dbReference type="SMART" id="SM00382">
    <property type="entry name" value="AAA"/>
    <property type="match status" value="1"/>
</dbReference>
<dbReference type="CDD" id="cd03230">
    <property type="entry name" value="ABC_DR_subfamily_A"/>
    <property type="match status" value="1"/>
</dbReference>